<dbReference type="EMBL" id="JAAIIF010000008">
    <property type="protein sequence ID" value="NMM96065.1"/>
    <property type="molecule type" value="Genomic_DNA"/>
</dbReference>
<comment type="caution">
    <text evidence="1">The sequence shown here is derived from an EMBL/GenBank/DDBJ whole genome shotgun (WGS) entry which is preliminary data.</text>
</comment>
<name>A0A7Y0ETD5_9BIFI</name>
<gene>
    <name evidence="1" type="ORF">G1C98_0801</name>
</gene>
<dbReference type="RefSeq" id="WP_240944904.1">
    <property type="nucleotide sequence ID" value="NZ_JAAIIF010000008.1"/>
</dbReference>
<evidence type="ECO:0000313" key="1">
    <source>
        <dbReference type="EMBL" id="NMM96065.1"/>
    </source>
</evidence>
<dbReference type="AlphaFoldDB" id="A0A7Y0ETD5"/>
<reference evidence="1 2" key="1">
    <citation type="submission" date="2020-02" db="EMBL/GenBank/DDBJ databases">
        <title>Characterization of phylogenetic diversity of novel bifidobacterial species isolated in Czech ZOOs.</title>
        <authorList>
            <person name="Lugli G.A."/>
            <person name="Vera N.B."/>
            <person name="Ventura M."/>
        </authorList>
    </citation>
    <scope>NUCLEOTIDE SEQUENCE [LARGE SCALE GENOMIC DNA]</scope>
    <source>
        <strain evidence="1 2">DSM 109960</strain>
    </source>
</reference>
<protein>
    <submittedName>
        <fullName evidence="1">Riboflavin deaminase</fullName>
    </submittedName>
</protein>
<organism evidence="1 2">
    <name type="scientific">Bifidobacterium erythrocebi</name>
    <dbReference type="NCBI Taxonomy" id="2675325"/>
    <lineage>
        <taxon>Bacteria</taxon>
        <taxon>Bacillati</taxon>
        <taxon>Actinomycetota</taxon>
        <taxon>Actinomycetes</taxon>
        <taxon>Bifidobacteriales</taxon>
        <taxon>Bifidobacteriaceae</taxon>
        <taxon>Bifidobacterium</taxon>
    </lineage>
</organism>
<accession>A0A7Y0ETD5</accession>
<sequence>MTDTADMTAKPFRLDEQSFLETLGELIERFDLYGSGACFAIVDKARRENGLEGPLSLFDDEVADLAHALFTGSTWPSNLMFDMIALDKERIAFDARFLAECDAMVRRYGMTVWLYELINDAAVSMATGMPSRRMPFQLGLHDTREVFRTSKKKRRFVHGRKKRNECMAEYLRQAYRLAAYTLVRWSGDEPRAADTALMLLAYGGLGMCMLRDDPRVVNKGCDPDFGYRNVRDQLTALRIRADLDYASAVGGGEGEFLNYPDCMDARYLHDASRIVQAYRALWNEEVEPFSQVLDRVEREGTYEAEDVWKDPLYLHDLAVSLMGVNGAGPLETGFRLRDKDMFENGVRELERLATNVRRGGLLPSLGVYILAGEPEDRMEALFAPRKERKRLLASCEALADSAATIALYRLPRDWVSLHAVVALFGCDLEGYARQIAPFVEGIGEPDGEDEETAPIMG</sequence>
<evidence type="ECO:0000313" key="2">
    <source>
        <dbReference type="Proteomes" id="UP000529710"/>
    </source>
</evidence>
<keyword evidence="2" id="KW-1185">Reference proteome</keyword>
<dbReference type="Proteomes" id="UP000529710">
    <property type="component" value="Unassembled WGS sequence"/>
</dbReference>
<proteinExistence type="predicted"/>